<dbReference type="InterPro" id="IPR003594">
    <property type="entry name" value="HATPase_dom"/>
</dbReference>
<dbReference type="InterPro" id="IPR011006">
    <property type="entry name" value="CheY-like_superfamily"/>
</dbReference>
<dbReference type="InterPro" id="IPR035965">
    <property type="entry name" value="PAS-like_dom_sf"/>
</dbReference>
<dbReference type="InterPro" id="IPR036890">
    <property type="entry name" value="HATPase_C_sf"/>
</dbReference>
<dbReference type="SMART" id="SM00448">
    <property type="entry name" value="REC"/>
    <property type="match status" value="1"/>
</dbReference>
<dbReference type="InterPro" id="IPR003661">
    <property type="entry name" value="HisK_dim/P_dom"/>
</dbReference>
<evidence type="ECO:0000256" key="4">
    <source>
        <dbReference type="PROSITE-ProRule" id="PRU00169"/>
    </source>
</evidence>
<dbReference type="EC" id="2.7.13.3" evidence="2"/>
<dbReference type="CDD" id="cd00082">
    <property type="entry name" value="HisKA"/>
    <property type="match status" value="1"/>
</dbReference>
<feature type="domain" description="PAS" evidence="7">
    <location>
        <begin position="262"/>
        <end position="332"/>
    </location>
</feature>
<dbReference type="PANTHER" id="PTHR43065">
    <property type="entry name" value="SENSOR HISTIDINE KINASE"/>
    <property type="match status" value="1"/>
</dbReference>
<dbReference type="InterPro" id="IPR005467">
    <property type="entry name" value="His_kinase_dom"/>
</dbReference>
<dbReference type="Pfam" id="PF08447">
    <property type="entry name" value="PAS_3"/>
    <property type="match status" value="1"/>
</dbReference>
<dbReference type="GO" id="GO:0016301">
    <property type="term" value="F:kinase activity"/>
    <property type="evidence" value="ECO:0007669"/>
    <property type="project" value="UniProtKB-KW"/>
</dbReference>
<dbReference type="Pfam" id="PF13188">
    <property type="entry name" value="PAS_8"/>
    <property type="match status" value="1"/>
</dbReference>
<dbReference type="Pfam" id="PF02518">
    <property type="entry name" value="HATPase_c"/>
    <property type="match status" value="1"/>
</dbReference>
<evidence type="ECO:0000256" key="2">
    <source>
        <dbReference type="ARBA" id="ARBA00012438"/>
    </source>
</evidence>
<feature type="domain" description="Histidine kinase" evidence="5">
    <location>
        <begin position="399"/>
        <end position="632"/>
    </location>
</feature>
<dbReference type="InterPro" id="IPR000700">
    <property type="entry name" value="PAS-assoc_C"/>
</dbReference>
<reference evidence="9 10" key="1">
    <citation type="submission" date="2016-10" db="EMBL/GenBank/DDBJ databases">
        <authorList>
            <person name="Varghese N."/>
            <person name="Submissions S."/>
        </authorList>
    </citation>
    <scope>NUCLEOTIDE SEQUENCE [LARGE SCALE GENOMIC DNA]</scope>
    <source>
        <strain evidence="9 10">DSM 16525</strain>
    </source>
</reference>
<feature type="domain" description="Response regulatory" evidence="6">
    <location>
        <begin position="653"/>
        <end position="769"/>
    </location>
</feature>
<dbReference type="EMBL" id="FOIB01000017">
    <property type="protein sequence ID" value="SEU41752.1"/>
    <property type="molecule type" value="Genomic_DNA"/>
</dbReference>
<evidence type="ECO:0000259" key="8">
    <source>
        <dbReference type="PROSITE" id="PS50113"/>
    </source>
</evidence>
<dbReference type="SUPFAM" id="SSF52172">
    <property type="entry name" value="CheY-like"/>
    <property type="match status" value="1"/>
</dbReference>
<keyword evidence="9" id="KW-0808">Transferase</keyword>
<dbReference type="InterPro" id="IPR000014">
    <property type="entry name" value="PAS"/>
</dbReference>
<dbReference type="SUPFAM" id="SSF55874">
    <property type="entry name" value="ATPase domain of HSP90 chaperone/DNA topoisomerase II/histidine kinase"/>
    <property type="match status" value="1"/>
</dbReference>
<evidence type="ECO:0000259" key="5">
    <source>
        <dbReference type="PROSITE" id="PS50109"/>
    </source>
</evidence>
<dbReference type="InterPro" id="IPR036097">
    <property type="entry name" value="HisK_dim/P_sf"/>
</dbReference>
<dbReference type="PROSITE" id="PS50110">
    <property type="entry name" value="RESPONSE_REGULATORY"/>
    <property type="match status" value="1"/>
</dbReference>
<evidence type="ECO:0000313" key="10">
    <source>
        <dbReference type="Proteomes" id="UP000183760"/>
    </source>
</evidence>
<evidence type="ECO:0000259" key="7">
    <source>
        <dbReference type="PROSITE" id="PS50112"/>
    </source>
</evidence>
<dbReference type="SMART" id="SM00091">
    <property type="entry name" value="PAS"/>
    <property type="match status" value="2"/>
</dbReference>
<dbReference type="CDD" id="cd00130">
    <property type="entry name" value="PAS"/>
    <property type="match status" value="2"/>
</dbReference>
<keyword evidence="10" id="KW-1185">Reference proteome</keyword>
<keyword evidence="3 4" id="KW-0597">Phosphoprotein</keyword>
<gene>
    <name evidence="9" type="ORF">SAMN05443572_11771</name>
</gene>
<dbReference type="PRINTS" id="PR00344">
    <property type="entry name" value="BCTRLSENSOR"/>
</dbReference>
<dbReference type="SUPFAM" id="SSF47384">
    <property type="entry name" value="Homodimeric domain of signal transducing histidine kinase"/>
    <property type="match status" value="1"/>
</dbReference>
<dbReference type="Gene3D" id="3.40.50.2300">
    <property type="match status" value="1"/>
</dbReference>
<dbReference type="Proteomes" id="UP000183760">
    <property type="component" value="Unassembled WGS sequence"/>
</dbReference>
<feature type="domain" description="PAS" evidence="7">
    <location>
        <begin position="3"/>
        <end position="73"/>
    </location>
</feature>
<proteinExistence type="predicted"/>
<keyword evidence="9" id="KW-0418">Kinase</keyword>
<evidence type="ECO:0000259" key="6">
    <source>
        <dbReference type="PROSITE" id="PS50110"/>
    </source>
</evidence>
<dbReference type="InterPro" id="IPR004358">
    <property type="entry name" value="Sig_transdc_His_kin-like_C"/>
</dbReference>
<dbReference type="SUPFAM" id="SSF55785">
    <property type="entry name" value="PYP-like sensor domain (PAS domain)"/>
    <property type="match status" value="3"/>
</dbReference>
<evidence type="ECO:0000313" key="9">
    <source>
        <dbReference type="EMBL" id="SEU41752.1"/>
    </source>
</evidence>
<dbReference type="CDD" id="cd00156">
    <property type="entry name" value="REC"/>
    <property type="match status" value="1"/>
</dbReference>
<dbReference type="SMART" id="SM00086">
    <property type="entry name" value="PAC"/>
    <property type="match status" value="1"/>
</dbReference>
<feature type="modified residue" description="4-aspartylphosphate" evidence="4">
    <location>
        <position position="702"/>
    </location>
</feature>
<feature type="domain" description="PAC" evidence="8">
    <location>
        <begin position="336"/>
        <end position="386"/>
    </location>
</feature>
<dbReference type="Pfam" id="PF13426">
    <property type="entry name" value="PAS_9"/>
    <property type="match status" value="1"/>
</dbReference>
<dbReference type="PROSITE" id="PS50109">
    <property type="entry name" value="HIS_KIN"/>
    <property type="match status" value="1"/>
</dbReference>
<dbReference type="InterPro" id="IPR013655">
    <property type="entry name" value="PAS_fold_3"/>
</dbReference>
<dbReference type="Gene3D" id="3.30.450.20">
    <property type="entry name" value="PAS domain"/>
    <property type="match status" value="3"/>
</dbReference>
<dbReference type="PROSITE" id="PS50113">
    <property type="entry name" value="PAC"/>
    <property type="match status" value="1"/>
</dbReference>
<dbReference type="NCBIfam" id="TIGR00229">
    <property type="entry name" value="sensory_box"/>
    <property type="match status" value="2"/>
</dbReference>
<dbReference type="SMART" id="SM00388">
    <property type="entry name" value="HisKA"/>
    <property type="match status" value="1"/>
</dbReference>
<dbReference type="SMART" id="SM00387">
    <property type="entry name" value="HATPase_c"/>
    <property type="match status" value="1"/>
</dbReference>
<comment type="catalytic activity">
    <reaction evidence="1">
        <text>ATP + protein L-histidine = ADP + protein N-phospho-L-histidine.</text>
        <dbReference type="EC" id="2.7.13.3"/>
    </reaction>
</comment>
<protein>
    <recommendedName>
        <fullName evidence="2">histidine kinase</fullName>
        <ecNumber evidence="2">2.7.13.3</ecNumber>
    </recommendedName>
</protein>
<dbReference type="Pfam" id="PF00072">
    <property type="entry name" value="Response_reg"/>
    <property type="match status" value="1"/>
</dbReference>
<organism evidence="9 10">
    <name type="scientific">Myxococcus fulvus</name>
    <dbReference type="NCBI Taxonomy" id="33"/>
    <lineage>
        <taxon>Bacteria</taxon>
        <taxon>Pseudomonadati</taxon>
        <taxon>Myxococcota</taxon>
        <taxon>Myxococcia</taxon>
        <taxon>Myxococcales</taxon>
        <taxon>Cystobacterineae</taxon>
        <taxon>Myxococcaceae</taxon>
        <taxon>Myxococcus</taxon>
    </lineage>
</organism>
<dbReference type="InterPro" id="IPR001789">
    <property type="entry name" value="Sig_transdc_resp-reg_receiver"/>
</dbReference>
<comment type="caution">
    <text evidence="9">The sequence shown here is derived from an EMBL/GenBank/DDBJ whole genome shotgun (WGS) entry which is preliminary data.</text>
</comment>
<name>A0ABY1CWS2_MYXFU</name>
<sequence>MLMEQWAHRFFELSTELFAVLGSQGRILEANPAWNVTVGWSPTELRLEGYRGFIHPEDLAQVDSRLESLARMMGTTRFSCRWRCRDGTWAWLVWSVACSTVGGPLYCTVRRLESPPALEPGPTTSEPGGPLPPWAMSDSLPLGLYVVEVRTGAVLYANRRFCQLWGIESLESAIRKGQATHEDVLGHCLRAGDAASVLRLVFPTEADTPPPLHADEAQLTNGRTLRRLSTPMGASGDESRYRLFAFEDVTERKRTEEALHRSEESFRKLIETAPEVIFVHRDQRFVYVNPTLLRALRYEHASELIGRSIWTIVHPDDLDMVRQRVHAVVARGELAPLREIRYLRRDGTWFDAESAGLPVDFDGVGAVVVMARDITERKRMQAQLLQSDRMVLAGTLAAGVGHEINNPLTYVMANLESALDAMHRLGGELGRMLPDGALAPSWSMSLKDTVELLKEAHEGATRVRNIVRDLKYISRQDEERRELLDVRESLEFSLKLASSELRPRAQVIKKYEDVPLVHADASRLGQVFLNLVVNAAQAIPEGDPTNQHVTLWVRPGPHGGVAVDVSDSGSGMPPSVLARIFDPFFTTKAVGSGTGLGLSICHGIMRGLGGDITVRSEPGHGTTFTVLLPPAPADAAPREVPVLPPPSSERAGRMLVIDDEPAVGRSLARIIGKRHQVTVVSSGEEALAKLDSGAAFDAIFCDLMMPGITGMDVYERVREREPGLSLRFIFITGGSYTARARQFLERIPNPRIEKPFDAQMIQQLVGEVLAVGVDGDVSGLE</sequence>
<evidence type="ECO:0000256" key="3">
    <source>
        <dbReference type="ARBA" id="ARBA00022553"/>
    </source>
</evidence>
<dbReference type="Gene3D" id="3.30.565.10">
    <property type="entry name" value="Histidine kinase-like ATPase, C-terminal domain"/>
    <property type="match status" value="1"/>
</dbReference>
<dbReference type="PROSITE" id="PS50112">
    <property type="entry name" value="PAS"/>
    <property type="match status" value="2"/>
</dbReference>
<dbReference type="PANTHER" id="PTHR43065:SF50">
    <property type="entry name" value="HISTIDINE KINASE"/>
    <property type="match status" value="1"/>
</dbReference>
<dbReference type="Gene3D" id="1.10.287.130">
    <property type="match status" value="1"/>
</dbReference>
<accession>A0ABY1CWS2</accession>
<evidence type="ECO:0000256" key="1">
    <source>
        <dbReference type="ARBA" id="ARBA00000085"/>
    </source>
</evidence>
<dbReference type="InterPro" id="IPR001610">
    <property type="entry name" value="PAC"/>
</dbReference>